<sequence length="122" mass="14113">MPYNWGPNFIVPTDVLESYSGKVLLREDLDKELLRQELSELGIQGSVVQIANPWYFRKKGHNSWIKIGESRDEAGNFPVRWDTTHLENGRYEVMGFMHVYVEKEGIQTVIARSNTVEISIEN</sequence>
<dbReference type="OrthoDB" id="5471441at2"/>
<protein>
    <submittedName>
        <fullName evidence="1">Uncharacterized protein</fullName>
    </submittedName>
</protein>
<dbReference type="Proteomes" id="UP000005496">
    <property type="component" value="Unassembled WGS sequence"/>
</dbReference>
<evidence type="ECO:0000313" key="1">
    <source>
        <dbReference type="EMBL" id="EFI34601.1"/>
    </source>
</evidence>
<evidence type="ECO:0000313" key="2">
    <source>
        <dbReference type="Proteomes" id="UP000005496"/>
    </source>
</evidence>
<gene>
    <name evidence="1" type="ORF">Dthio_PD1973</name>
</gene>
<reference evidence="1" key="1">
    <citation type="submission" date="2010-05" db="EMBL/GenBank/DDBJ databases">
        <title>The draft genome of Desulfonatronospira thiodismutans ASO3-1.</title>
        <authorList>
            <consortium name="US DOE Joint Genome Institute (JGI-PGF)"/>
            <person name="Lucas S."/>
            <person name="Copeland A."/>
            <person name="Lapidus A."/>
            <person name="Cheng J.-F."/>
            <person name="Bruce D."/>
            <person name="Goodwin L."/>
            <person name="Pitluck S."/>
            <person name="Chertkov O."/>
            <person name="Brettin T."/>
            <person name="Detter J.C."/>
            <person name="Han C."/>
            <person name="Land M.L."/>
            <person name="Hauser L."/>
            <person name="Kyrpides N."/>
            <person name="Mikhailova N."/>
            <person name="Muyzer G."/>
            <person name="Woyke T."/>
        </authorList>
    </citation>
    <scope>NUCLEOTIDE SEQUENCE [LARGE SCALE GENOMIC DNA]</scope>
    <source>
        <strain evidence="1">ASO3-1</strain>
    </source>
</reference>
<name>D6SPC5_9BACT</name>
<keyword evidence="2" id="KW-1185">Reference proteome</keyword>
<accession>D6SPC5</accession>
<proteinExistence type="predicted"/>
<organism evidence="1 2">
    <name type="scientific">Desulfonatronospira thiodismutans ASO3-1</name>
    <dbReference type="NCBI Taxonomy" id="555779"/>
    <lineage>
        <taxon>Bacteria</taxon>
        <taxon>Pseudomonadati</taxon>
        <taxon>Thermodesulfobacteriota</taxon>
        <taxon>Desulfovibrionia</taxon>
        <taxon>Desulfovibrionales</taxon>
        <taxon>Desulfonatronovibrionaceae</taxon>
        <taxon>Desulfonatronospira</taxon>
    </lineage>
</organism>
<dbReference type="EMBL" id="ACJN02000002">
    <property type="protein sequence ID" value="EFI34601.1"/>
    <property type="molecule type" value="Genomic_DNA"/>
</dbReference>
<dbReference type="RefSeq" id="WP_008869921.1">
    <property type="nucleotide sequence ID" value="NZ_ACJN02000002.1"/>
</dbReference>
<dbReference type="AlphaFoldDB" id="D6SPC5"/>
<comment type="caution">
    <text evidence="1">The sequence shown here is derived from an EMBL/GenBank/DDBJ whole genome shotgun (WGS) entry which is preliminary data.</text>
</comment>